<evidence type="ECO:0000256" key="4">
    <source>
        <dbReference type="ARBA" id="ARBA00022692"/>
    </source>
</evidence>
<sequence>MKLPILYLIIPCYNEEEVLPETNSMFVNKLSQLINDNYISSESRIVYVNDGSKDKTWELIKQYALESTFVTGVSQSRNRGHQNAVYAGLMESKNKADITISIDADGQDDIDAMDKMIEAYMDGSEIVYGVRNDRESDTFFKKTTAQGFYKLLDWMGVESVYNHADYRLVSSRVLHEFEKFDEVNLFLRGMFPLVGFKSSAVYYKRNERIAGESKYPLSKMLNLAFDGITSLSVKPIRLVTMLGFFVSVFSFLIILWIFISYFTNSTVSGWASNATLVSFFCGIQLISLGIIGEYVGKIYLEVKNRPKYIISERTDNLD</sequence>
<dbReference type="RefSeq" id="WP_115129976.1">
    <property type="nucleotide sequence ID" value="NZ_CP022601.1"/>
</dbReference>
<evidence type="ECO:0000256" key="5">
    <source>
        <dbReference type="ARBA" id="ARBA00022989"/>
    </source>
</evidence>
<dbReference type="InterPro" id="IPR029044">
    <property type="entry name" value="Nucleotide-diphossugar_trans"/>
</dbReference>
<dbReference type="Gene3D" id="3.90.550.10">
    <property type="entry name" value="Spore Coat Polysaccharide Biosynthesis Protein SpsA, Chain A"/>
    <property type="match status" value="1"/>
</dbReference>
<evidence type="ECO:0000259" key="8">
    <source>
        <dbReference type="Pfam" id="PF00535"/>
    </source>
</evidence>
<dbReference type="Pfam" id="PF00535">
    <property type="entry name" value="Glycos_transf_2"/>
    <property type="match status" value="1"/>
</dbReference>
<dbReference type="PANTHER" id="PTHR48090:SF1">
    <property type="entry name" value="PROPHAGE BACTOPRENOL GLUCOSYL TRANSFERASE HOMOLOG"/>
    <property type="match status" value="1"/>
</dbReference>
<keyword evidence="6 7" id="KW-0472">Membrane</keyword>
<feature type="transmembrane region" description="Helical" evidence="7">
    <location>
        <begin position="274"/>
        <end position="295"/>
    </location>
</feature>
<feature type="domain" description="Glycosyltransferase 2-like" evidence="8">
    <location>
        <begin position="8"/>
        <end position="170"/>
    </location>
</feature>
<evidence type="ECO:0000256" key="2">
    <source>
        <dbReference type="ARBA" id="ARBA00022676"/>
    </source>
</evidence>
<dbReference type="EC" id="2.4.-.-" evidence="9"/>
<reference evidence="9 10" key="1">
    <citation type="submission" date="2017-07" db="EMBL/GenBank/DDBJ databases">
        <title>Streptococcus pluranimalium as cause of bovine abortion.</title>
        <authorList>
            <person name="Rodriguez Campos S."/>
            <person name="Gobeli Brawand S."/>
            <person name="Brodard I."/>
            <person name="Rychener L."/>
            <person name="Perreten V."/>
        </authorList>
    </citation>
    <scope>NUCLEOTIDE SEQUENCE [LARGE SCALE GENOMIC DNA]</scope>
    <source>
        <strain evidence="9 10">14A0014</strain>
    </source>
</reference>
<keyword evidence="2 9" id="KW-0328">Glycosyltransferase</keyword>
<dbReference type="EMBL" id="CP022601">
    <property type="protein sequence ID" value="AXJ12717.1"/>
    <property type="molecule type" value="Genomic_DNA"/>
</dbReference>
<feature type="transmembrane region" description="Helical" evidence="7">
    <location>
        <begin position="238"/>
        <end position="262"/>
    </location>
</feature>
<comment type="subcellular location">
    <subcellularLocation>
        <location evidence="1">Membrane</location>
        <topology evidence="1">Multi-pass membrane protein</topology>
    </subcellularLocation>
</comment>
<evidence type="ECO:0000313" key="9">
    <source>
        <dbReference type="EMBL" id="AXJ12717.1"/>
    </source>
</evidence>
<evidence type="ECO:0000256" key="3">
    <source>
        <dbReference type="ARBA" id="ARBA00022679"/>
    </source>
</evidence>
<proteinExistence type="predicted"/>
<protein>
    <submittedName>
        <fullName evidence="9">Putative glycosyltransferase YkoT</fullName>
        <ecNumber evidence="9">2.4.-.-</ecNumber>
    </submittedName>
</protein>
<name>A0A345VJ15_9STRE</name>
<dbReference type="InterPro" id="IPR001173">
    <property type="entry name" value="Glyco_trans_2-like"/>
</dbReference>
<dbReference type="PANTHER" id="PTHR48090">
    <property type="entry name" value="UNDECAPRENYL-PHOSPHATE 4-DEOXY-4-FORMAMIDO-L-ARABINOSE TRANSFERASE-RELATED"/>
    <property type="match status" value="1"/>
</dbReference>
<dbReference type="SUPFAM" id="SSF53448">
    <property type="entry name" value="Nucleotide-diphospho-sugar transferases"/>
    <property type="match status" value="1"/>
</dbReference>
<dbReference type="GO" id="GO:0005886">
    <property type="term" value="C:plasma membrane"/>
    <property type="evidence" value="ECO:0007669"/>
    <property type="project" value="TreeGrafter"/>
</dbReference>
<organism evidence="9 10">
    <name type="scientific">Streptococcus pluranimalium</name>
    <dbReference type="NCBI Taxonomy" id="82348"/>
    <lineage>
        <taxon>Bacteria</taxon>
        <taxon>Bacillati</taxon>
        <taxon>Bacillota</taxon>
        <taxon>Bacilli</taxon>
        <taxon>Lactobacillales</taxon>
        <taxon>Streptococcaceae</taxon>
        <taxon>Streptococcus</taxon>
    </lineage>
</organism>
<dbReference type="Proteomes" id="UP000255411">
    <property type="component" value="Chromosome"/>
</dbReference>
<evidence type="ECO:0000256" key="1">
    <source>
        <dbReference type="ARBA" id="ARBA00004141"/>
    </source>
</evidence>
<keyword evidence="4 7" id="KW-0812">Transmembrane</keyword>
<dbReference type="InterPro" id="IPR050256">
    <property type="entry name" value="Glycosyltransferase_2"/>
</dbReference>
<keyword evidence="3 9" id="KW-0808">Transferase</keyword>
<gene>
    <name evidence="9" type="primary">ykoT</name>
    <name evidence="9" type="ORF">Sp14A_07920</name>
</gene>
<accession>A0A345VJ15</accession>
<evidence type="ECO:0000313" key="10">
    <source>
        <dbReference type="Proteomes" id="UP000255411"/>
    </source>
</evidence>
<evidence type="ECO:0000256" key="6">
    <source>
        <dbReference type="ARBA" id="ARBA00023136"/>
    </source>
</evidence>
<dbReference type="CDD" id="cd04187">
    <property type="entry name" value="DPM1_like_bac"/>
    <property type="match status" value="1"/>
</dbReference>
<dbReference type="AlphaFoldDB" id="A0A345VJ15"/>
<keyword evidence="5 7" id="KW-1133">Transmembrane helix</keyword>
<dbReference type="GO" id="GO:0016757">
    <property type="term" value="F:glycosyltransferase activity"/>
    <property type="evidence" value="ECO:0007669"/>
    <property type="project" value="UniProtKB-KW"/>
</dbReference>
<evidence type="ECO:0000256" key="7">
    <source>
        <dbReference type="SAM" id="Phobius"/>
    </source>
</evidence>